<organism evidence="2 3">
    <name type="scientific">Chitinophaga oryzae</name>
    <dbReference type="NCBI Taxonomy" id="2725414"/>
    <lineage>
        <taxon>Bacteria</taxon>
        <taxon>Pseudomonadati</taxon>
        <taxon>Bacteroidota</taxon>
        <taxon>Chitinophagia</taxon>
        <taxon>Chitinophagales</taxon>
        <taxon>Chitinophagaceae</taxon>
        <taxon>Chitinophaga</taxon>
    </lineage>
</organism>
<keyword evidence="3" id="KW-1185">Reference proteome</keyword>
<accession>A0ABX6LCE4</accession>
<evidence type="ECO:0000313" key="3">
    <source>
        <dbReference type="Proteomes" id="UP000503144"/>
    </source>
</evidence>
<feature type="signal peptide" evidence="1">
    <location>
        <begin position="1"/>
        <end position="20"/>
    </location>
</feature>
<reference evidence="2 3" key="2">
    <citation type="submission" date="2020-09" db="EMBL/GenBank/DDBJ databases">
        <authorList>
            <person name="Kittiwongwattana C."/>
        </authorList>
    </citation>
    <scope>NUCLEOTIDE SEQUENCE [LARGE SCALE GENOMIC DNA]</scope>
    <source>
        <strain evidence="2 3">1303</strain>
    </source>
</reference>
<protein>
    <recommendedName>
        <fullName evidence="4">Macroglobulin domain-containing protein</fullName>
    </recommendedName>
</protein>
<gene>
    <name evidence="2" type="ORF">HF324_01495</name>
</gene>
<dbReference type="Proteomes" id="UP000503144">
    <property type="component" value="Chromosome"/>
</dbReference>
<dbReference type="RefSeq" id="WP_168859719.1">
    <property type="nucleotide sequence ID" value="NZ_CP051204.2"/>
</dbReference>
<evidence type="ECO:0000256" key="1">
    <source>
        <dbReference type="SAM" id="SignalP"/>
    </source>
</evidence>
<feature type="chain" id="PRO_5045933679" description="Macroglobulin domain-containing protein" evidence="1">
    <location>
        <begin position="21"/>
        <end position="151"/>
    </location>
</feature>
<evidence type="ECO:0000313" key="2">
    <source>
        <dbReference type="EMBL" id="QJB36605.1"/>
    </source>
</evidence>
<proteinExistence type="predicted"/>
<evidence type="ECO:0008006" key="4">
    <source>
        <dbReference type="Google" id="ProtNLM"/>
    </source>
</evidence>
<reference evidence="3" key="1">
    <citation type="submission" date="2020-04" db="EMBL/GenBank/DDBJ databases">
        <authorList>
            <person name="Kittiwongwattana C."/>
        </authorList>
    </citation>
    <scope>NUCLEOTIDE SEQUENCE [LARGE SCALE GENOMIC DNA]</scope>
    <source>
        <strain evidence="3">1303</strain>
    </source>
</reference>
<name>A0ABX6LCE4_9BACT</name>
<keyword evidence="1" id="KW-0732">Signal</keyword>
<sequence length="151" mass="17488">MRKTALLLLTILLYTPHIVAQNRDINSTGLYIHTDKHIYTPAEKIWFTGYLLNIRATDTLPYHTLFVALINPNTRKPVLNERFAFDRGVAKGLLVLPDTLPPGDYALVGYTNNYIADNHEQEFQQWISVRKPHQPPLRPGKHRRTLRARLH</sequence>
<dbReference type="Gene3D" id="2.60.40.1930">
    <property type="match status" value="1"/>
</dbReference>
<dbReference type="EMBL" id="CP051204">
    <property type="protein sequence ID" value="QJB36605.1"/>
    <property type="molecule type" value="Genomic_DNA"/>
</dbReference>